<evidence type="ECO:0000313" key="3">
    <source>
        <dbReference type="Proteomes" id="UP001176941"/>
    </source>
</evidence>
<dbReference type="Proteomes" id="UP001176941">
    <property type="component" value="Chromosome 14"/>
</dbReference>
<reference evidence="2" key="1">
    <citation type="submission" date="2023-04" db="EMBL/GenBank/DDBJ databases">
        <authorList>
            <consortium name="ELIXIR-Norway"/>
        </authorList>
    </citation>
    <scope>NUCLEOTIDE SEQUENCE [LARGE SCALE GENOMIC DNA]</scope>
</reference>
<accession>A0ABN8Y5G4</accession>
<sequence length="129" mass="13046">MPPSAFTSQAWQDPAGTSSAHWAVPGTAHARGEGCAGIGPLCSGHSFLLAVAPSTRAPVVRAGTSLAKSRVSKSIPAARSHMGAAAPSLLDPHVQPALAGCEAARRRLDYWSPPPPRPSSGQAGHALVG</sequence>
<protein>
    <submittedName>
        <fullName evidence="2">Uncharacterized protein</fullName>
    </submittedName>
</protein>
<name>A0ABN8Y5G4_RANTA</name>
<proteinExistence type="predicted"/>
<feature type="region of interest" description="Disordered" evidence="1">
    <location>
        <begin position="108"/>
        <end position="129"/>
    </location>
</feature>
<evidence type="ECO:0000313" key="2">
    <source>
        <dbReference type="EMBL" id="CAI9156564.1"/>
    </source>
</evidence>
<organism evidence="2 3">
    <name type="scientific">Rangifer tarandus platyrhynchus</name>
    <name type="common">Svalbard reindeer</name>
    <dbReference type="NCBI Taxonomy" id="3082113"/>
    <lineage>
        <taxon>Eukaryota</taxon>
        <taxon>Metazoa</taxon>
        <taxon>Chordata</taxon>
        <taxon>Craniata</taxon>
        <taxon>Vertebrata</taxon>
        <taxon>Euteleostomi</taxon>
        <taxon>Mammalia</taxon>
        <taxon>Eutheria</taxon>
        <taxon>Laurasiatheria</taxon>
        <taxon>Artiodactyla</taxon>
        <taxon>Ruminantia</taxon>
        <taxon>Pecora</taxon>
        <taxon>Cervidae</taxon>
        <taxon>Odocoileinae</taxon>
        <taxon>Rangifer</taxon>
    </lineage>
</organism>
<gene>
    <name evidence="2" type="ORF">MRATA1EN1_LOCUS5526</name>
</gene>
<dbReference type="EMBL" id="OX459950">
    <property type="protein sequence ID" value="CAI9156564.1"/>
    <property type="molecule type" value="Genomic_DNA"/>
</dbReference>
<evidence type="ECO:0000256" key="1">
    <source>
        <dbReference type="SAM" id="MobiDB-lite"/>
    </source>
</evidence>
<keyword evidence="3" id="KW-1185">Reference proteome</keyword>